<gene>
    <name evidence="1" type="ORF">METZ01_LOCUS218360</name>
</gene>
<dbReference type="AlphaFoldDB" id="A0A382FQX0"/>
<feature type="non-terminal residue" evidence="1">
    <location>
        <position position="145"/>
    </location>
</feature>
<accession>A0A382FQX0</accession>
<name>A0A382FQX0_9ZZZZ</name>
<dbReference type="EMBL" id="UINC01051393">
    <property type="protein sequence ID" value="SVB65506.1"/>
    <property type="molecule type" value="Genomic_DNA"/>
</dbReference>
<protein>
    <recommendedName>
        <fullName evidence="2">TIGR04076 family protein</fullName>
    </recommendedName>
</protein>
<evidence type="ECO:0008006" key="2">
    <source>
        <dbReference type="Google" id="ProtNLM"/>
    </source>
</evidence>
<sequence length="145" mass="15850">MEYKFKLLKGKCPSAPDPEEGGPGFSLIPDDTCMNALHAVFPYFLTLTNGGWFTWVDPGDGVIVQCANPDCSLQMKVFSESLGKVVRVKILYAKGGCPKGHKQGEEFVFDSSSLSFCPKALDGLFPYIQLLGRGERLPWSKAGEP</sequence>
<proteinExistence type="predicted"/>
<reference evidence="1" key="1">
    <citation type="submission" date="2018-05" db="EMBL/GenBank/DDBJ databases">
        <authorList>
            <person name="Lanie J.A."/>
            <person name="Ng W.-L."/>
            <person name="Kazmierczak K.M."/>
            <person name="Andrzejewski T.M."/>
            <person name="Davidsen T.M."/>
            <person name="Wayne K.J."/>
            <person name="Tettelin H."/>
            <person name="Glass J.I."/>
            <person name="Rusch D."/>
            <person name="Podicherti R."/>
            <person name="Tsui H.-C.T."/>
            <person name="Winkler M.E."/>
        </authorList>
    </citation>
    <scope>NUCLEOTIDE SEQUENCE</scope>
</reference>
<organism evidence="1">
    <name type="scientific">marine metagenome</name>
    <dbReference type="NCBI Taxonomy" id="408172"/>
    <lineage>
        <taxon>unclassified sequences</taxon>
        <taxon>metagenomes</taxon>
        <taxon>ecological metagenomes</taxon>
    </lineage>
</organism>
<evidence type="ECO:0000313" key="1">
    <source>
        <dbReference type="EMBL" id="SVB65506.1"/>
    </source>
</evidence>